<evidence type="ECO:0000256" key="2">
    <source>
        <dbReference type="ARBA" id="ARBA00022670"/>
    </source>
</evidence>
<evidence type="ECO:0000256" key="6">
    <source>
        <dbReference type="PROSITE-ProRule" id="PRU01240"/>
    </source>
</evidence>
<dbReference type="InterPro" id="IPR034193">
    <property type="entry name" value="PCSK9_ProteinaseK-like"/>
</dbReference>
<feature type="active site" description="Charge relay system" evidence="6">
    <location>
        <position position="180"/>
    </location>
</feature>
<dbReference type="Pfam" id="PF00082">
    <property type="entry name" value="Peptidase_S8"/>
    <property type="match status" value="1"/>
</dbReference>
<dbReference type="InterPro" id="IPR036852">
    <property type="entry name" value="Peptidase_S8/S53_dom_sf"/>
</dbReference>
<sequence>MIPLLLLAILLPCRVAADFTEHLSLPSDPHTNNRRAGLTVPNNYIVTLKPGISPPDLTAHLNRIRSVHARSSRQRRDTAGIEKVYTISSDFTAYAGSFDAATLNQILASDDVEAVEPDMIWHLNAPSSPSSPSQSGAPKLTTQSNAPWGLGSISHRAPNQTEYVYNAASSGQGTYAYIVDTGVLASHSEFEGRARMGYNAVPGSSATDNHGHGTHVAGTIGGRSYGVAKKTTLIAVKVFDMGISTTSTVLAGYTWAVNNITASGRTADAVINVSTGGSTSDAFNRAIASAFGSGVLTVAAAGNDGLDASVSSPGSAPEALTVSAVDVSNVRPSWANYGSLVDVFAPGVDVLSAYIGSDTSSALMEGTSAAAPHVAGLALYLKGLDRRGNAAPGDVIARIVGLGTAGVVGDAGSQSPKLLAYNGSGA</sequence>
<dbReference type="InterPro" id="IPR022398">
    <property type="entry name" value="Peptidase_S8_His-AS"/>
</dbReference>
<dbReference type="Proteomes" id="UP001239445">
    <property type="component" value="Unassembled WGS sequence"/>
</dbReference>
<evidence type="ECO:0000256" key="5">
    <source>
        <dbReference type="ARBA" id="ARBA00022825"/>
    </source>
</evidence>
<feature type="active site" description="Charge relay system" evidence="6">
    <location>
        <position position="212"/>
    </location>
</feature>
<dbReference type="SUPFAM" id="SSF54897">
    <property type="entry name" value="Protease propeptides/inhibitors"/>
    <property type="match status" value="1"/>
</dbReference>
<gene>
    <name evidence="12" type="ORF">QBC47DRAFT_427566</name>
</gene>
<feature type="signal peptide" evidence="9">
    <location>
        <begin position="1"/>
        <end position="17"/>
    </location>
</feature>
<evidence type="ECO:0000256" key="3">
    <source>
        <dbReference type="ARBA" id="ARBA00022729"/>
    </source>
</evidence>
<evidence type="ECO:0000313" key="13">
    <source>
        <dbReference type="Proteomes" id="UP001239445"/>
    </source>
</evidence>
<organism evidence="12 13">
    <name type="scientific">Echria macrotheca</name>
    <dbReference type="NCBI Taxonomy" id="438768"/>
    <lineage>
        <taxon>Eukaryota</taxon>
        <taxon>Fungi</taxon>
        <taxon>Dikarya</taxon>
        <taxon>Ascomycota</taxon>
        <taxon>Pezizomycotina</taxon>
        <taxon>Sordariomycetes</taxon>
        <taxon>Sordariomycetidae</taxon>
        <taxon>Sordariales</taxon>
        <taxon>Schizotheciaceae</taxon>
        <taxon>Echria</taxon>
    </lineage>
</organism>
<dbReference type="PANTHER" id="PTHR43806">
    <property type="entry name" value="PEPTIDASE S8"/>
    <property type="match status" value="1"/>
</dbReference>
<evidence type="ECO:0000256" key="8">
    <source>
        <dbReference type="SAM" id="MobiDB-lite"/>
    </source>
</evidence>
<dbReference type="EMBL" id="MU839827">
    <property type="protein sequence ID" value="KAK1760368.1"/>
    <property type="molecule type" value="Genomic_DNA"/>
</dbReference>
<evidence type="ECO:0000259" key="11">
    <source>
        <dbReference type="Pfam" id="PF05922"/>
    </source>
</evidence>
<keyword evidence="13" id="KW-1185">Reference proteome</keyword>
<dbReference type="Pfam" id="PF05922">
    <property type="entry name" value="Inhibitor_I9"/>
    <property type="match status" value="1"/>
</dbReference>
<dbReference type="Gene3D" id="3.30.70.80">
    <property type="entry name" value="Peptidase S8 propeptide/proteinase inhibitor I9"/>
    <property type="match status" value="1"/>
</dbReference>
<dbReference type="GO" id="GO:0005576">
    <property type="term" value="C:extracellular region"/>
    <property type="evidence" value="ECO:0007669"/>
    <property type="project" value="UniProtKB-ARBA"/>
</dbReference>
<accession>A0AAJ0BNB0</accession>
<dbReference type="SUPFAM" id="SSF52743">
    <property type="entry name" value="Subtilisin-like"/>
    <property type="match status" value="1"/>
</dbReference>
<dbReference type="InterPro" id="IPR037045">
    <property type="entry name" value="S8pro/Inhibitor_I9_sf"/>
</dbReference>
<evidence type="ECO:0000256" key="9">
    <source>
        <dbReference type="SAM" id="SignalP"/>
    </source>
</evidence>
<protein>
    <submittedName>
        <fullName evidence="12">Subtilisin</fullName>
    </submittedName>
</protein>
<dbReference type="FunFam" id="3.40.50.200:FF:000007">
    <property type="entry name" value="Subtilisin-like serine protease"/>
    <property type="match status" value="1"/>
</dbReference>
<dbReference type="GO" id="GO:0004252">
    <property type="term" value="F:serine-type endopeptidase activity"/>
    <property type="evidence" value="ECO:0007669"/>
    <property type="project" value="UniProtKB-UniRule"/>
</dbReference>
<evidence type="ECO:0000259" key="10">
    <source>
        <dbReference type="Pfam" id="PF00082"/>
    </source>
</evidence>
<proteinExistence type="inferred from homology"/>
<keyword evidence="2 6" id="KW-0645">Protease</keyword>
<feature type="domain" description="Inhibitor I9" evidence="11">
    <location>
        <begin position="43"/>
        <end position="123"/>
    </location>
</feature>
<comment type="caution">
    <text evidence="12">The sequence shown here is derived from an EMBL/GenBank/DDBJ whole genome shotgun (WGS) entry which is preliminary data.</text>
</comment>
<reference evidence="12" key="1">
    <citation type="submission" date="2023-06" db="EMBL/GenBank/DDBJ databases">
        <title>Genome-scale phylogeny and comparative genomics of the fungal order Sordariales.</title>
        <authorList>
            <consortium name="Lawrence Berkeley National Laboratory"/>
            <person name="Hensen N."/>
            <person name="Bonometti L."/>
            <person name="Westerberg I."/>
            <person name="Brannstrom I.O."/>
            <person name="Guillou S."/>
            <person name="Cros-Aarteil S."/>
            <person name="Calhoun S."/>
            <person name="Haridas S."/>
            <person name="Kuo A."/>
            <person name="Mondo S."/>
            <person name="Pangilinan J."/>
            <person name="Riley R."/>
            <person name="Labutti K."/>
            <person name="Andreopoulos B."/>
            <person name="Lipzen A."/>
            <person name="Chen C."/>
            <person name="Yanf M."/>
            <person name="Daum C."/>
            <person name="Ng V."/>
            <person name="Clum A."/>
            <person name="Steindorff A."/>
            <person name="Ohm R."/>
            <person name="Martin F."/>
            <person name="Silar P."/>
            <person name="Natvig D."/>
            <person name="Lalanne C."/>
            <person name="Gautier V."/>
            <person name="Ament-Velasquez S.L."/>
            <person name="Kruys A."/>
            <person name="Hutchinson M.I."/>
            <person name="Powell A.J."/>
            <person name="Barry K."/>
            <person name="Miller A.N."/>
            <person name="Grigoriev I.V."/>
            <person name="Debuchy R."/>
            <person name="Gladieux P."/>
            <person name="Thoren M.H."/>
            <person name="Johannesson H."/>
        </authorList>
    </citation>
    <scope>NUCLEOTIDE SEQUENCE</scope>
    <source>
        <strain evidence="12">PSN4</strain>
    </source>
</reference>
<feature type="active site" description="Charge relay system" evidence="6">
    <location>
        <position position="368"/>
    </location>
</feature>
<evidence type="ECO:0000256" key="4">
    <source>
        <dbReference type="ARBA" id="ARBA00022801"/>
    </source>
</evidence>
<feature type="domain" description="Peptidase S8/S53" evidence="10">
    <location>
        <begin position="172"/>
        <end position="383"/>
    </location>
</feature>
<feature type="chain" id="PRO_5042544181" evidence="9">
    <location>
        <begin position="18"/>
        <end position="426"/>
    </location>
</feature>
<dbReference type="PROSITE" id="PS00136">
    <property type="entry name" value="SUBTILASE_ASP"/>
    <property type="match status" value="1"/>
</dbReference>
<dbReference type="InterPro" id="IPR050131">
    <property type="entry name" value="Peptidase_S8_subtilisin-like"/>
</dbReference>
<evidence type="ECO:0000256" key="7">
    <source>
        <dbReference type="RuleBase" id="RU003355"/>
    </source>
</evidence>
<dbReference type="AlphaFoldDB" id="A0AAJ0BNB0"/>
<dbReference type="InterPro" id="IPR010259">
    <property type="entry name" value="S8pro/Inhibitor_I9"/>
</dbReference>
<evidence type="ECO:0000313" key="12">
    <source>
        <dbReference type="EMBL" id="KAK1760368.1"/>
    </source>
</evidence>
<dbReference type="InterPro" id="IPR015500">
    <property type="entry name" value="Peptidase_S8_subtilisin-rel"/>
</dbReference>
<feature type="region of interest" description="Disordered" evidence="8">
    <location>
        <begin position="125"/>
        <end position="149"/>
    </location>
</feature>
<dbReference type="PROSITE" id="PS51892">
    <property type="entry name" value="SUBTILASE"/>
    <property type="match status" value="1"/>
</dbReference>
<dbReference type="PRINTS" id="PR00723">
    <property type="entry name" value="SUBTILISIN"/>
</dbReference>
<comment type="similarity">
    <text evidence="1 6 7">Belongs to the peptidase S8 family.</text>
</comment>
<keyword evidence="5 6" id="KW-0720">Serine protease</keyword>
<dbReference type="PROSITE" id="PS00137">
    <property type="entry name" value="SUBTILASE_HIS"/>
    <property type="match status" value="1"/>
</dbReference>
<dbReference type="PANTHER" id="PTHR43806:SF58">
    <property type="entry name" value="ALKALINE PROTEASE 1-RELATED"/>
    <property type="match status" value="1"/>
</dbReference>
<dbReference type="InterPro" id="IPR000209">
    <property type="entry name" value="Peptidase_S8/S53_dom"/>
</dbReference>
<keyword evidence="3 9" id="KW-0732">Signal</keyword>
<dbReference type="PROSITE" id="PS00138">
    <property type="entry name" value="SUBTILASE_SER"/>
    <property type="match status" value="1"/>
</dbReference>
<evidence type="ECO:0000256" key="1">
    <source>
        <dbReference type="ARBA" id="ARBA00011073"/>
    </source>
</evidence>
<dbReference type="InterPro" id="IPR023828">
    <property type="entry name" value="Peptidase_S8_Ser-AS"/>
</dbReference>
<feature type="compositionally biased region" description="Low complexity" evidence="8">
    <location>
        <begin position="126"/>
        <end position="135"/>
    </location>
</feature>
<dbReference type="CDD" id="cd04077">
    <property type="entry name" value="Peptidases_S8_PCSK9_ProteinaseK_like"/>
    <property type="match status" value="1"/>
</dbReference>
<name>A0AAJ0BNB0_9PEZI</name>
<dbReference type="Gene3D" id="3.40.50.200">
    <property type="entry name" value="Peptidase S8/S53 domain"/>
    <property type="match status" value="1"/>
</dbReference>
<keyword evidence="4 6" id="KW-0378">Hydrolase</keyword>
<dbReference type="InterPro" id="IPR023827">
    <property type="entry name" value="Peptidase_S8_Asp-AS"/>
</dbReference>
<dbReference type="GO" id="GO:0006508">
    <property type="term" value="P:proteolysis"/>
    <property type="evidence" value="ECO:0007669"/>
    <property type="project" value="UniProtKB-KW"/>
</dbReference>